<keyword evidence="8" id="KW-0496">Mitochondrion</keyword>
<keyword evidence="5" id="KW-0677">Repeat</keyword>
<dbReference type="PROSITE" id="PS50920">
    <property type="entry name" value="SOLCAR"/>
    <property type="match status" value="3"/>
</dbReference>
<feature type="repeat" description="Solcar" evidence="10">
    <location>
        <begin position="119"/>
        <end position="210"/>
    </location>
</feature>
<evidence type="ECO:0000256" key="4">
    <source>
        <dbReference type="ARBA" id="ARBA00022692"/>
    </source>
</evidence>
<feature type="repeat" description="Solcar" evidence="10">
    <location>
        <begin position="218"/>
        <end position="308"/>
    </location>
</feature>
<proteinExistence type="inferred from homology"/>
<dbReference type="InterPro" id="IPR050391">
    <property type="entry name" value="Mito_Metabolite_Transporter"/>
</dbReference>
<evidence type="ECO:0000256" key="3">
    <source>
        <dbReference type="ARBA" id="ARBA00022448"/>
    </source>
</evidence>
<evidence type="ECO:0000256" key="1">
    <source>
        <dbReference type="ARBA" id="ARBA00004448"/>
    </source>
</evidence>
<evidence type="ECO:0000256" key="9">
    <source>
        <dbReference type="ARBA" id="ARBA00023136"/>
    </source>
</evidence>
<evidence type="ECO:0008006" key="13">
    <source>
        <dbReference type="Google" id="ProtNLM"/>
    </source>
</evidence>
<evidence type="ECO:0000256" key="11">
    <source>
        <dbReference type="RuleBase" id="RU000488"/>
    </source>
</evidence>
<dbReference type="GO" id="GO:0005743">
    <property type="term" value="C:mitochondrial inner membrane"/>
    <property type="evidence" value="ECO:0007669"/>
    <property type="project" value="UniProtKB-SubCell"/>
</dbReference>
<keyword evidence="3 11" id="KW-0813">Transport</keyword>
<evidence type="ECO:0000313" key="12">
    <source>
        <dbReference type="EMBL" id="CAD1818400.1"/>
    </source>
</evidence>
<dbReference type="InterPro" id="IPR018108">
    <property type="entry name" value="MCP_transmembrane"/>
</dbReference>
<gene>
    <name evidence="12" type="ORF">CB5_LOCUS1611</name>
</gene>
<evidence type="ECO:0000256" key="8">
    <source>
        <dbReference type="ARBA" id="ARBA00023128"/>
    </source>
</evidence>
<comment type="subcellular location">
    <subcellularLocation>
        <location evidence="1">Mitochondrion inner membrane</location>
        <topology evidence="1">Multi-pass membrane protein</topology>
    </subcellularLocation>
</comment>
<dbReference type="InterPro" id="IPR023395">
    <property type="entry name" value="MCP_dom_sf"/>
</dbReference>
<dbReference type="Gene3D" id="1.50.40.10">
    <property type="entry name" value="Mitochondrial carrier domain"/>
    <property type="match status" value="1"/>
</dbReference>
<dbReference type="AlphaFoldDB" id="A0A6V7NIK9"/>
<dbReference type="EMBL" id="LR862139">
    <property type="protein sequence ID" value="CAD1818400.1"/>
    <property type="molecule type" value="Genomic_DNA"/>
</dbReference>
<keyword evidence="7" id="KW-1133">Transmembrane helix</keyword>
<evidence type="ECO:0000256" key="6">
    <source>
        <dbReference type="ARBA" id="ARBA00022792"/>
    </source>
</evidence>
<evidence type="ECO:0000256" key="2">
    <source>
        <dbReference type="ARBA" id="ARBA00006375"/>
    </source>
</evidence>
<feature type="repeat" description="Solcar" evidence="10">
    <location>
        <begin position="15"/>
        <end position="96"/>
    </location>
</feature>
<keyword evidence="6" id="KW-0999">Mitochondrion inner membrane</keyword>
<evidence type="ECO:0000256" key="10">
    <source>
        <dbReference type="PROSITE-ProRule" id="PRU00282"/>
    </source>
</evidence>
<keyword evidence="9 10" id="KW-0472">Membrane</keyword>
<dbReference type="Pfam" id="PF00153">
    <property type="entry name" value="Mito_carr"/>
    <property type="match status" value="3"/>
</dbReference>
<name>A0A6V7NIK9_ANACO</name>
<comment type="similarity">
    <text evidence="2 11">Belongs to the mitochondrial carrier (TC 2.A.29) family.</text>
</comment>
<protein>
    <recommendedName>
        <fullName evidence="13">Mitochondrial dicarboxylate/tricarboxylate transporter DTC</fullName>
    </recommendedName>
</protein>
<dbReference type="FunFam" id="1.50.40.10:FF:000009">
    <property type="entry name" value="Mitochondrial 2-oxoglutarate/malate carrier protein"/>
    <property type="match status" value="1"/>
</dbReference>
<keyword evidence="4 10" id="KW-0812">Transmembrane</keyword>
<dbReference type="SUPFAM" id="SSF103506">
    <property type="entry name" value="Mitochondrial carrier"/>
    <property type="match status" value="1"/>
</dbReference>
<reference evidence="12" key="1">
    <citation type="submission" date="2020-07" db="EMBL/GenBank/DDBJ databases">
        <authorList>
            <person name="Lin J."/>
        </authorList>
    </citation>
    <scope>NUCLEOTIDE SEQUENCE</scope>
</reference>
<dbReference type="PANTHER" id="PTHR45618">
    <property type="entry name" value="MITOCHONDRIAL DICARBOXYLATE CARRIER-RELATED"/>
    <property type="match status" value="1"/>
</dbReference>
<sequence>MATAEAKLKSHAGVWSTVKPFVNGGASGMLATCVIQPIDMIKVRIQLGQGSALHVTKTMLAQEGFGSFYKGLSAGLLRQATYTTARLGPLGPMVEDRHVLSFLMVLTNKAIEANDGKPLPLVQKAFIGLTAGAIGASVGSPADLALIRMQADATLPLAQRRNYTNAFHALYRIVADEGVLALWKGAGPTVVRAMALNMGMLASYDQSVELFRDSLGFGEVSTVVGASAVSGFFASACSLPFDYVKTQIQKMQPDASGKYPYTGSLDCALKTLKSGGPFKFYTGFPVYCVRIAPHVMMTWIFLNQIQKIEKSVGL</sequence>
<evidence type="ECO:0000256" key="7">
    <source>
        <dbReference type="ARBA" id="ARBA00022989"/>
    </source>
</evidence>
<evidence type="ECO:0000256" key="5">
    <source>
        <dbReference type="ARBA" id="ARBA00022737"/>
    </source>
</evidence>
<accession>A0A6V7NIK9</accession>
<organism evidence="12">
    <name type="scientific">Ananas comosus var. bracteatus</name>
    <name type="common">red pineapple</name>
    <dbReference type="NCBI Taxonomy" id="296719"/>
    <lineage>
        <taxon>Eukaryota</taxon>
        <taxon>Viridiplantae</taxon>
        <taxon>Streptophyta</taxon>
        <taxon>Embryophyta</taxon>
        <taxon>Tracheophyta</taxon>
        <taxon>Spermatophyta</taxon>
        <taxon>Magnoliopsida</taxon>
        <taxon>Liliopsida</taxon>
        <taxon>Poales</taxon>
        <taxon>Bromeliaceae</taxon>
        <taxon>Bromelioideae</taxon>
        <taxon>Ananas</taxon>
    </lineage>
</organism>